<comment type="similarity">
    <text evidence="1">Belongs to the myoviridae tail sheath protein family.</text>
</comment>
<dbReference type="InterPro" id="IPR020287">
    <property type="entry name" value="Tail_sheath_C"/>
</dbReference>
<dbReference type="InterPro" id="IPR035326">
    <property type="entry name" value="Beta_sandwich_Seath"/>
</dbReference>
<dbReference type="EMBL" id="BQNJ01000001">
    <property type="protein sequence ID" value="GKG99444.1"/>
    <property type="molecule type" value="Genomic_DNA"/>
</dbReference>
<feature type="domain" description="Tail sheath protein C-terminal" evidence="4">
    <location>
        <begin position="344"/>
        <end position="443"/>
    </location>
</feature>
<feature type="domain" description="Tail sheath protein subtilisin-like" evidence="2">
    <location>
        <begin position="189"/>
        <end position="336"/>
    </location>
</feature>
<dbReference type="AlphaFoldDB" id="A0A413XD92"/>
<evidence type="ECO:0000313" key="5">
    <source>
        <dbReference type="EMBL" id="GKG99444.1"/>
    </source>
</evidence>
<dbReference type="InterPro" id="IPR035089">
    <property type="entry name" value="Phage_sheath_subtilisin"/>
</dbReference>
<evidence type="ECO:0000259" key="2">
    <source>
        <dbReference type="Pfam" id="PF04984"/>
    </source>
</evidence>
<sequence>MAGGTWTSQNKKQPGVYINVKSNTKIPVNVGARGVVAICEPLSWGAEGVLMSIDAGDDFMQYTGYDTASDKNLFLREIFKGSDHTSGPIKVLLYRPKADGAAKAAATIGSLNVTAKYNGVHGNDISVAVIADPDAEGSFMVQTIVEGTIRNSQKAKTAATLKGNDWVAFTGEGVLTANAGTFLTGGSDGSVSAASHSAFLTALESQAFNVLIYDGSDKTVQTAYASFAKRMRNDFGKKCQTVLADVSDNSEAVISVKNGVVLSDGTIITTRQATWWIGGAEAGAAYNESLVYAQYPGAVDASPRLTKSEIDTALSAGQIVFFEEFGSVKVVSDINTLTEYTVDTGEMFSLNQVIRTLDTIADDVYKNFSLNYIGKIQNTDDGRALLKSWIVGYLNEIQANRGIQNFTANDVAVNAGDALNAVVITLGIQPLAAVEKIYITVNLVEE</sequence>
<reference evidence="5" key="1">
    <citation type="submission" date="2022-01" db="EMBL/GenBank/DDBJ databases">
        <title>Novel bile acid biosynthetic pathways are enriched in the microbiome of centenarians.</title>
        <authorList>
            <person name="Sato Y."/>
            <person name="Atarashi K."/>
            <person name="Plichta R.D."/>
            <person name="Arai Y."/>
            <person name="Sasajima S."/>
            <person name="Kearney M.S."/>
            <person name="Suda W."/>
            <person name="Takeshita K."/>
            <person name="Sasaki T."/>
            <person name="Okamoto S."/>
            <person name="Skelly N.A."/>
            <person name="Okamura Y."/>
            <person name="Vlamakis H."/>
            <person name="Li Y."/>
            <person name="Tanoue T."/>
            <person name="Takei H."/>
            <person name="Nittono H."/>
            <person name="Narushima S."/>
            <person name="Irie J."/>
            <person name="Itoh H."/>
            <person name="Moriya K."/>
            <person name="Sugiura Y."/>
            <person name="Suematsu M."/>
            <person name="Moritoki N."/>
            <person name="Shibata S."/>
            <person name="Littman R.D."/>
            <person name="Fischbach A.M."/>
            <person name="Uwamino Y."/>
            <person name="Inoue T."/>
            <person name="Honda A."/>
            <person name="Hattori M."/>
            <person name="Murai T."/>
            <person name="Xavier J.R."/>
            <person name="Hirose N."/>
            <person name="Honda K."/>
        </authorList>
    </citation>
    <scope>NUCLEOTIDE SEQUENCE</scope>
    <source>
        <strain evidence="5">CE91-St55</strain>
    </source>
</reference>
<comment type="caution">
    <text evidence="5">The sequence shown here is derived from an EMBL/GenBank/DDBJ whole genome shotgun (WGS) entry which is preliminary data.</text>
</comment>
<feature type="domain" description="Phage tail sheath protein-like beta-sandwich" evidence="3">
    <location>
        <begin position="101"/>
        <end position="188"/>
    </location>
</feature>
<dbReference type="Pfam" id="PF17482">
    <property type="entry name" value="Phage_sheath_1C"/>
    <property type="match status" value="1"/>
</dbReference>
<dbReference type="Gene3D" id="3.30.1370.220">
    <property type="match status" value="1"/>
</dbReference>
<dbReference type="Gene3D" id="3.30.360.90">
    <property type="match status" value="1"/>
</dbReference>
<dbReference type="Gene3D" id="2.60.40.4290">
    <property type="match status" value="1"/>
</dbReference>
<name>A0A413XD92_9FIRM</name>
<dbReference type="Gene3D" id="3.30.1490.360">
    <property type="match status" value="1"/>
</dbReference>
<gene>
    <name evidence="5" type="ORF">CE91St55_14260</name>
</gene>
<evidence type="ECO:0000259" key="3">
    <source>
        <dbReference type="Pfam" id="PF17481"/>
    </source>
</evidence>
<evidence type="ECO:0000256" key="1">
    <source>
        <dbReference type="ARBA" id="ARBA00008005"/>
    </source>
</evidence>
<accession>A0A413XD92</accession>
<organism evidence="5 6">
    <name type="scientific">Hungatella hathewayi</name>
    <dbReference type="NCBI Taxonomy" id="154046"/>
    <lineage>
        <taxon>Bacteria</taxon>
        <taxon>Bacillati</taxon>
        <taxon>Bacillota</taxon>
        <taxon>Clostridia</taxon>
        <taxon>Lachnospirales</taxon>
        <taxon>Lachnospiraceae</taxon>
        <taxon>Hungatella</taxon>
    </lineage>
</organism>
<evidence type="ECO:0000259" key="4">
    <source>
        <dbReference type="Pfam" id="PF17482"/>
    </source>
</evidence>
<dbReference type="Pfam" id="PF17481">
    <property type="entry name" value="Phage_sheath_domII"/>
    <property type="match status" value="1"/>
</dbReference>
<evidence type="ECO:0000313" key="6">
    <source>
        <dbReference type="Proteomes" id="UP001055091"/>
    </source>
</evidence>
<protein>
    <submittedName>
        <fullName evidence="5">Uncharacterized protein</fullName>
    </submittedName>
</protein>
<dbReference type="Proteomes" id="UP001055091">
    <property type="component" value="Unassembled WGS sequence"/>
</dbReference>
<dbReference type="RefSeq" id="WP_118076811.1">
    <property type="nucleotide sequence ID" value="NZ_BQNJ01000001.1"/>
</dbReference>
<dbReference type="Gene3D" id="3.40.50.11790">
    <property type="match status" value="1"/>
</dbReference>
<proteinExistence type="inferred from homology"/>
<dbReference type="Pfam" id="PF04984">
    <property type="entry name" value="Phage_sheath_1"/>
    <property type="match status" value="1"/>
</dbReference>